<comment type="caution">
    <text evidence="4">The sequence shown here is derived from an EMBL/GenBank/DDBJ whole genome shotgun (WGS) entry which is preliminary data.</text>
</comment>
<dbReference type="Pfam" id="PF13432">
    <property type="entry name" value="TPR_16"/>
    <property type="match status" value="1"/>
</dbReference>
<dbReference type="Pfam" id="PF13174">
    <property type="entry name" value="TPR_6"/>
    <property type="match status" value="1"/>
</dbReference>
<accession>A0A4U3L926</accession>
<evidence type="ECO:0000313" key="4">
    <source>
        <dbReference type="EMBL" id="TKK70207.1"/>
    </source>
</evidence>
<dbReference type="PROSITE" id="PS51257">
    <property type="entry name" value="PROKAR_LIPOPROTEIN"/>
    <property type="match status" value="1"/>
</dbReference>
<dbReference type="InterPro" id="IPR011990">
    <property type="entry name" value="TPR-like_helical_dom_sf"/>
</dbReference>
<name>A0A4U3L926_9BACT</name>
<proteinExistence type="predicted"/>
<evidence type="ECO:0000256" key="1">
    <source>
        <dbReference type="ARBA" id="ARBA00022737"/>
    </source>
</evidence>
<dbReference type="Pfam" id="PF13181">
    <property type="entry name" value="TPR_8"/>
    <property type="match status" value="1"/>
</dbReference>
<dbReference type="PANTHER" id="PTHR44943:SF8">
    <property type="entry name" value="TPR REPEAT-CONTAINING PROTEIN MJ0263"/>
    <property type="match status" value="1"/>
</dbReference>
<dbReference type="AlphaFoldDB" id="A0A4U3L926"/>
<reference evidence="4 5" key="1">
    <citation type="submission" date="2019-05" db="EMBL/GenBank/DDBJ databases">
        <title>Panacibacter sp. strain 17mud1-8 Genome sequencing and assembly.</title>
        <authorList>
            <person name="Chhetri G."/>
        </authorList>
    </citation>
    <scope>NUCLEOTIDE SEQUENCE [LARGE SCALE GENOMIC DNA]</scope>
    <source>
        <strain evidence="4 5">17mud1-8</strain>
    </source>
</reference>
<keyword evidence="5" id="KW-1185">Reference proteome</keyword>
<dbReference type="SMART" id="SM00028">
    <property type="entry name" value="TPR"/>
    <property type="match status" value="4"/>
</dbReference>
<sequence>MKRYFFYAILLFCTVVGCKNDSNTTTGDASGDNKKEKTLPPEVLALQQQVAQHPDSVGIRLQLAIALDSIDAYAPALKQMDTLIKKDSGNYGLWYTKAQIEEDAKDTANAITSYTNAIKVYPSADAMLSLANIYAEQKNPRSLLICNQVRQLGLGRSYDAACAFIAGVYNARTGQKELALNLFDQCIQNDYTYMEAYIEKGLIYFDSKQYRQALDVFSLAVKVNRLYSDAYYWMARCYEMMNVKDSAVYYFKQSLALDKESPETRQALKRLGAE</sequence>
<keyword evidence="1" id="KW-0677">Repeat</keyword>
<evidence type="ECO:0000313" key="5">
    <source>
        <dbReference type="Proteomes" id="UP000305848"/>
    </source>
</evidence>
<dbReference type="InterPro" id="IPR019734">
    <property type="entry name" value="TPR_rpt"/>
</dbReference>
<dbReference type="OrthoDB" id="639380at2"/>
<dbReference type="Gene3D" id="1.25.40.10">
    <property type="entry name" value="Tetratricopeptide repeat domain"/>
    <property type="match status" value="2"/>
</dbReference>
<evidence type="ECO:0000256" key="3">
    <source>
        <dbReference type="PROSITE-ProRule" id="PRU00339"/>
    </source>
</evidence>
<gene>
    <name evidence="4" type="ORF">FC093_05510</name>
</gene>
<feature type="repeat" description="TPR" evidence="3">
    <location>
        <begin position="194"/>
        <end position="227"/>
    </location>
</feature>
<keyword evidence="2 3" id="KW-0802">TPR repeat</keyword>
<dbReference type="InterPro" id="IPR051685">
    <property type="entry name" value="Ycf3/AcsC/BcsC/TPR_MFPF"/>
</dbReference>
<dbReference type="PROSITE" id="PS50005">
    <property type="entry name" value="TPR"/>
    <property type="match status" value="2"/>
</dbReference>
<evidence type="ECO:0000256" key="2">
    <source>
        <dbReference type="ARBA" id="ARBA00022803"/>
    </source>
</evidence>
<dbReference type="PANTHER" id="PTHR44943">
    <property type="entry name" value="CELLULOSE SYNTHASE OPERON PROTEIN C"/>
    <property type="match status" value="1"/>
</dbReference>
<organism evidence="4 5">
    <name type="scientific">Ilyomonas limi</name>
    <dbReference type="NCBI Taxonomy" id="2575867"/>
    <lineage>
        <taxon>Bacteria</taxon>
        <taxon>Pseudomonadati</taxon>
        <taxon>Bacteroidota</taxon>
        <taxon>Chitinophagia</taxon>
        <taxon>Chitinophagales</taxon>
        <taxon>Chitinophagaceae</taxon>
        <taxon>Ilyomonas</taxon>
    </lineage>
</organism>
<feature type="repeat" description="TPR" evidence="3">
    <location>
        <begin position="228"/>
        <end position="261"/>
    </location>
</feature>
<dbReference type="EMBL" id="SZQL01000003">
    <property type="protein sequence ID" value="TKK70207.1"/>
    <property type="molecule type" value="Genomic_DNA"/>
</dbReference>
<dbReference type="Proteomes" id="UP000305848">
    <property type="component" value="Unassembled WGS sequence"/>
</dbReference>
<dbReference type="SUPFAM" id="SSF48452">
    <property type="entry name" value="TPR-like"/>
    <property type="match status" value="1"/>
</dbReference>
<protein>
    <submittedName>
        <fullName evidence="4">Tetratricopeptide repeat protein</fullName>
    </submittedName>
</protein>
<dbReference type="RefSeq" id="WP_137260752.1">
    <property type="nucleotide sequence ID" value="NZ_SZQL01000003.1"/>
</dbReference>